<feature type="transmembrane region" description="Helical" evidence="2">
    <location>
        <begin position="173"/>
        <end position="191"/>
    </location>
</feature>
<evidence type="ECO:0000256" key="2">
    <source>
        <dbReference type="SAM" id="Phobius"/>
    </source>
</evidence>
<dbReference type="AlphaFoldDB" id="A0A4R7G4P9"/>
<dbReference type="Gene3D" id="1.10.287.70">
    <property type="match status" value="1"/>
</dbReference>
<feature type="compositionally biased region" description="Acidic residues" evidence="1">
    <location>
        <begin position="236"/>
        <end position="257"/>
    </location>
</feature>
<feature type="transmembrane region" description="Helical" evidence="2">
    <location>
        <begin position="53"/>
        <end position="73"/>
    </location>
</feature>
<feature type="region of interest" description="Disordered" evidence="1">
    <location>
        <begin position="235"/>
        <end position="274"/>
    </location>
</feature>
<evidence type="ECO:0000313" key="4">
    <source>
        <dbReference type="Proteomes" id="UP000294506"/>
    </source>
</evidence>
<dbReference type="RefSeq" id="WP_200869324.1">
    <property type="nucleotide sequence ID" value="NZ_SOAN01000004.1"/>
</dbReference>
<keyword evidence="4" id="KW-1185">Reference proteome</keyword>
<keyword evidence="2" id="KW-0812">Transmembrane</keyword>
<keyword evidence="2" id="KW-1133">Transmembrane helix</keyword>
<gene>
    <name evidence="3" type="ORF">EV640_104193</name>
</gene>
<dbReference type="EMBL" id="SOAN01000004">
    <property type="protein sequence ID" value="TDS86168.1"/>
    <property type="molecule type" value="Genomic_DNA"/>
</dbReference>
<sequence>MTSASPPAEEDERGPRSKRRRTSAAAGELAETASGRASEERARELEERWEDRLAWPVLIAAVISVPAVFLTLLDEPFEMIGHVGLWVTSVVLIFETIVLFLVSPKKIDWLLRNWWLVGLSVLVIVGVVFSIGPMQLLRLLRSVGALRVLRAKQVAKAGHSLQNVGASRWWRRLGTILATFVVTAFVVVALVDPESPARSFLDDLVGEEWAIPTAIGAGLLLFGATYLLVRQPRGEAEDDGAAGDEGDSDGAEYADLEGADRDGASSDPEQTLGR</sequence>
<feature type="transmembrane region" description="Helical" evidence="2">
    <location>
        <begin position="114"/>
        <end position="137"/>
    </location>
</feature>
<feature type="transmembrane region" description="Helical" evidence="2">
    <location>
        <begin position="211"/>
        <end position="229"/>
    </location>
</feature>
<name>A0A4R7G4P9_9MICC</name>
<proteinExistence type="predicted"/>
<feature type="transmembrane region" description="Helical" evidence="2">
    <location>
        <begin position="85"/>
        <end position="102"/>
    </location>
</feature>
<keyword evidence="2" id="KW-0472">Membrane</keyword>
<dbReference type="SUPFAM" id="SSF81324">
    <property type="entry name" value="Voltage-gated potassium channels"/>
    <property type="match status" value="1"/>
</dbReference>
<comment type="caution">
    <text evidence="3">The sequence shown here is derived from an EMBL/GenBank/DDBJ whole genome shotgun (WGS) entry which is preliminary data.</text>
</comment>
<reference evidence="3 4" key="1">
    <citation type="submission" date="2019-03" db="EMBL/GenBank/DDBJ databases">
        <title>Genomic Encyclopedia of Type Strains, Phase III (KMG-III): the genomes of soil and plant-associated and newly described type strains.</title>
        <authorList>
            <person name="Whitman W."/>
        </authorList>
    </citation>
    <scope>NUCLEOTIDE SEQUENCE [LARGE SCALE GENOMIC DNA]</scope>
    <source>
        <strain evidence="3 4">DSM 27373</strain>
    </source>
</reference>
<accession>A0A4R7G4P9</accession>
<evidence type="ECO:0000256" key="1">
    <source>
        <dbReference type="SAM" id="MobiDB-lite"/>
    </source>
</evidence>
<evidence type="ECO:0000313" key="3">
    <source>
        <dbReference type="EMBL" id="TDS86168.1"/>
    </source>
</evidence>
<protein>
    <submittedName>
        <fullName evidence="3">Uncharacterized protein</fullName>
    </submittedName>
</protein>
<organism evidence="3 4">
    <name type="scientific">Nesterenkonia aurantiaca</name>
    <dbReference type="NCBI Taxonomy" id="1436010"/>
    <lineage>
        <taxon>Bacteria</taxon>
        <taxon>Bacillati</taxon>
        <taxon>Actinomycetota</taxon>
        <taxon>Actinomycetes</taxon>
        <taxon>Micrococcales</taxon>
        <taxon>Micrococcaceae</taxon>
        <taxon>Nesterenkonia</taxon>
    </lineage>
</organism>
<dbReference type="Proteomes" id="UP000294506">
    <property type="component" value="Unassembled WGS sequence"/>
</dbReference>
<feature type="region of interest" description="Disordered" evidence="1">
    <location>
        <begin position="1"/>
        <end position="41"/>
    </location>
</feature>